<feature type="transmembrane region" description="Helical" evidence="15">
    <location>
        <begin position="125"/>
        <end position="141"/>
    </location>
</feature>
<dbReference type="Pfam" id="PF02815">
    <property type="entry name" value="MIR"/>
    <property type="match status" value="1"/>
</dbReference>
<feature type="transmembrane region" description="Helical" evidence="15">
    <location>
        <begin position="92"/>
        <end position="113"/>
    </location>
</feature>
<dbReference type="InterPro" id="IPR032421">
    <property type="entry name" value="PMT_4TMC"/>
</dbReference>
<feature type="transmembrane region" description="Helical" evidence="15">
    <location>
        <begin position="547"/>
        <end position="565"/>
    </location>
</feature>
<dbReference type="OrthoDB" id="292747at2759"/>
<comment type="function">
    <text evidence="15">Transfers mannose from Dol-P-mannose to Ser or Thr residues on proteins.</text>
</comment>
<dbReference type="InterPro" id="IPR027005">
    <property type="entry name" value="PMT-like"/>
</dbReference>
<keyword evidence="12" id="KW-0325">Glycoprotein</keyword>
<evidence type="ECO:0000259" key="17">
    <source>
        <dbReference type="PROSITE" id="PS50919"/>
    </source>
</evidence>
<dbReference type="PANTHER" id="PTHR10050">
    <property type="entry name" value="DOLICHYL-PHOSPHATE-MANNOSE--PROTEIN MANNOSYLTRANSFERASE"/>
    <property type="match status" value="1"/>
</dbReference>
<comment type="pathway">
    <text evidence="2 15">Protein modification; protein glycosylation.</text>
</comment>
<dbReference type="CDD" id="cd23283">
    <property type="entry name" value="beta-trefoil_MIR_PMT1-like"/>
    <property type="match status" value="1"/>
</dbReference>
<dbReference type="SMART" id="SM00472">
    <property type="entry name" value="MIR"/>
    <property type="match status" value="3"/>
</dbReference>
<feature type="domain" description="MIR" evidence="17">
    <location>
        <begin position="378"/>
        <end position="434"/>
    </location>
</feature>
<dbReference type="PANTHER" id="PTHR10050:SF50">
    <property type="entry name" value="DOLICHYL-PHOSPHATE-MANNOSE--PROTEIN MANNOSYLTRANSFERASE 1-RELATED"/>
    <property type="match status" value="1"/>
</dbReference>
<evidence type="ECO:0000256" key="6">
    <source>
        <dbReference type="ARBA" id="ARBA00022679"/>
    </source>
</evidence>
<evidence type="ECO:0000313" key="18">
    <source>
        <dbReference type="EMBL" id="KNZ60851.1"/>
    </source>
</evidence>
<organism evidence="18 19">
    <name type="scientific">Puccinia sorghi</name>
    <dbReference type="NCBI Taxonomy" id="27349"/>
    <lineage>
        <taxon>Eukaryota</taxon>
        <taxon>Fungi</taxon>
        <taxon>Dikarya</taxon>
        <taxon>Basidiomycota</taxon>
        <taxon>Pucciniomycotina</taxon>
        <taxon>Pucciniomycetes</taxon>
        <taxon>Pucciniales</taxon>
        <taxon>Pucciniaceae</taxon>
        <taxon>Puccinia</taxon>
    </lineage>
</organism>
<proteinExistence type="inferred from homology"/>
<feature type="transmembrane region" description="Helical" evidence="15">
    <location>
        <begin position="505"/>
        <end position="526"/>
    </location>
</feature>
<sequence>MDVHPPLVKLLFALVAWISGYDGHFDFKEIGSDYPHHVPYRPMRLLPAILGVAVIPISYLTLRMLNQRPLSATLAALLITFENALIVQSRLILLDSPLLFFTALAIFFHVGFCKQDKKKPFTKQWWSWLSLTGLSLGAILSSKWIGLFTIASIGFVTINQLWHLIGDLRLPIPQLIRSFLARFLCLAILPLAFYLLIFHIHFSILSSSGDGDAFMSSEFQQTLRGHGMPDTFADVLIGSNITIKHTNTLGGYLHSHAQFYPTGSHQQQISLYPHKDDNNIWTVLGRLSDDVDIIHRKPPNYYYQNRIPLNGSTFIRLNHPLTDKRLHSHDIRAPISEVDYQNEVSGYGFVNYPGDANDEWIIEIVSKESDVKTDPVSAQRVRALRTKFRLRHSLLHCYLFSHKVRLPDWGFGQQEVTCNRNPTLASSLWYIESNYHPLLAEDKKAVKVNYRWPSFWAKFWEHHAYGSRPSSWPILKRGMNLLVGSVWVQSWAKDHRQIYLLGNPFIWWLATASIAFYLVAKSLLILRIKRGYHDEARNPNVIKYDRISTYLVIGWATHYLPFYLMRRQLFLHHYLPSLYYSIFQLATVFDFATSRLTPKARLKAFAFILLMALWSWSVFAPITYAAPWTRSQCESARWKRSWDFSCHDFPEHMDEYENLEQNDEGPMMRNSSGRARQAVHNRFKLLEPIMNVFQLPESRHLVSSPVLSDATPISQLDPPPLSHPRSSRTELD</sequence>
<evidence type="ECO:0000256" key="10">
    <source>
        <dbReference type="ARBA" id="ARBA00022989"/>
    </source>
</evidence>
<evidence type="ECO:0000256" key="11">
    <source>
        <dbReference type="ARBA" id="ARBA00023136"/>
    </source>
</evidence>
<dbReference type="EC" id="2.4.1.109" evidence="4 15"/>
<feature type="transmembrane region" description="Helical" evidence="15">
    <location>
        <begin position="69"/>
        <end position="86"/>
    </location>
</feature>
<evidence type="ECO:0000256" key="2">
    <source>
        <dbReference type="ARBA" id="ARBA00004922"/>
    </source>
</evidence>
<feature type="transmembrane region" description="Helical" evidence="15">
    <location>
        <begin position="604"/>
        <end position="626"/>
    </location>
</feature>
<feature type="transmembrane region" description="Helical" evidence="15">
    <location>
        <begin position="147"/>
        <end position="168"/>
    </location>
</feature>
<evidence type="ECO:0000256" key="5">
    <source>
        <dbReference type="ARBA" id="ARBA00022676"/>
    </source>
</evidence>
<accession>A0A0L6VJB9</accession>
<evidence type="ECO:0000256" key="16">
    <source>
        <dbReference type="SAM" id="MobiDB-lite"/>
    </source>
</evidence>
<evidence type="ECO:0000313" key="19">
    <source>
        <dbReference type="Proteomes" id="UP000037035"/>
    </source>
</evidence>
<name>A0A0L6VJB9_9BASI</name>
<evidence type="ECO:0000256" key="1">
    <source>
        <dbReference type="ARBA" id="ARBA00004477"/>
    </source>
</evidence>
<protein>
    <recommendedName>
        <fullName evidence="4 15">Dolichyl-phosphate-mannose--protein mannosyltransferase</fullName>
        <ecNumber evidence="4 15">2.4.1.109</ecNumber>
    </recommendedName>
</protein>
<keyword evidence="7 15" id="KW-0812">Transmembrane</keyword>
<dbReference type="AlphaFoldDB" id="A0A0L6VJB9"/>
<feature type="region of interest" description="Disordered" evidence="16">
    <location>
        <begin position="709"/>
        <end position="732"/>
    </location>
</feature>
<evidence type="ECO:0000256" key="7">
    <source>
        <dbReference type="ARBA" id="ARBA00022692"/>
    </source>
</evidence>
<dbReference type="Proteomes" id="UP000037035">
    <property type="component" value="Unassembled WGS sequence"/>
</dbReference>
<dbReference type="STRING" id="27349.A0A0L6VJB9"/>
<gene>
    <name evidence="18" type="ORF">VP01_1490g2</name>
</gene>
<dbReference type="Pfam" id="PF16192">
    <property type="entry name" value="PMT_4TMC"/>
    <property type="match status" value="1"/>
</dbReference>
<evidence type="ECO:0000256" key="13">
    <source>
        <dbReference type="ARBA" id="ARBA00045085"/>
    </source>
</evidence>
<keyword evidence="10 15" id="KW-1133">Transmembrane helix</keyword>
<dbReference type="UniPathway" id="UPA00378"/>
<comment type="similarity">
    <text evidence="3 15">Belongs to the glycosyltransferase 39 family.</text>
</comment>
<feature type="transmembrane region" description="Helical" evidence="15">
    <location>
        <begin position="45"/>
        <end position="62"/>
    </location>
</feature>
<dbReference type="PROSITE" id="PS50919">
    <property type="entry name" value="MIR"/>
    <property type="match status" value="3"/>
</dbReference>
<feature type="domain" description="MIR" evidence="17">
    <location>
        <begin position="232"/>
        <end position="286"/>
    </location>
</feature>
<dbReference type="InterPro" id="IPR036300">
    <property type="entry name" value="MIR_dom_sf"/>
</dbReference>
<dbReference type="Gene3D" id="2.80.10.50">
    <property type="match status" value="1"/>
</dbReference>
<reference evidence="18 19" key="1">
    <citation type="submission" date="2015-08" db="EMBL/GenBank/DDBJ databases">
        <title>Next Generation Sequencing and Analysis of the Genome of Puccinia sorghi L Schw, the Causal Agent of Maize Common Rust.</title>
        <authorList>
            <person name="Rochi L."/>
            <person name="Burguener G."/>
            <person name="Darino M."/>
            <person name="Turjanski A."/>
            <person name="Kreff E."/>
            <person name="Dieguez M.J."/>
            <person name="Sacco F."/>
        </authorList>
    </citation>
    <scope>NUCLEOTIDE SEQUENCE [LARGE SCALE GENOMIC DNA]</scope>
    <source>
        <strain evidence="18 19">RO10H11247</strain>
    </source>
</reference>
<evidence type="ECO:0000256" key="4">
    <source>
        <dbReference type="ARBA" id="ARBA00012839"/>
    </source>
</evidence>
<dbReference type="GO" id="GO:0004169">
    <property type="term" value="F:dolichyl-phosphate-mannose-protein mannosyltransferase activity"/>
    <property type="evidence" value="ECO:0007669"/>
    <property type="project" value="UniProtKB-UniRule"/>
</dbReference>
<dbReference type="SUPFAM" id="SSF82109">
    <property type="entry name" value="MIR domain"/>
    <property type="match status" value="1"/>
</dbReference>
<comment type="catalytic activity">
    <reaction evidence="13 15">
        <text>a di-trans,poly-cis-dolichyl beta-D-mannosyl phosphate + L-threonyl-[protein] = 3-O-(alpha-D-mannosyl)-L-threonyl-[protein] + a di-trans,poly-cis-dolichyl phosphate + H(+)</text>
        <dbReference type="Rhea" id="RHEA:53396"/>
        <dbReference type="Rhea" id="RHEA-COMP:11060"/>
        <dbReference type="Rhea" id="RHEA-COMP:13547"/>
        <dbReference type="Rhea" id="RHEA-COMP:19498"/>
        <dbReference type="Rhea" id="RHEA-COMP:19501"/>
        <dbReference type="ChEBI" id="CHEBI:15378"/>
        <dbReference type="ChEBI" id="CHEBI:30013"/>
        <dbReference type="ChEBI" id="CHEBI:57683"/>
        <dbReference type="ChEBI" id="CHEBI:58211"/>
        <dbReference type="ChEBI" id="CHEBI:137323"/>
        <dbReference type="EC" id="2.4.1.109"/>
    </reaction>
</comment>
<keyword evidence="8" id="KW-0677">Repeat</keyword>
<dbReference type="GO" id="GO:0005789">
    <property type="term" value="C:endoplasmic reticulum membrane"/>
    <property type="evidence" value="ECO:0007669"/>
    <property type="project" value="UniProtKB-SubCell"/>
</dbReference>
<evidence type="ECO:0000256" key="12">
    <source>
        <dbReference type="ARBA" id="ARBA00023180"/>
    </source>
</evidence>
<keyword evidence="11 15" id="KW-0472">Membrane</keyword>
<evidence type="ECO:0000256" key="14">
    <source>
        <dbReference type="ARBA" id="ARBA00045102"/>
    </source>
</evidence>
<keyword evidence="5 15" id="KW-0328">Glycosyltransferase</keyword>
<feature type="transmembrane region" description="Helical" evidence="15">
    <location>
        <begin position="7"/>
        <end position="25"/>
    </location>
</feature>
<keyword evidence="9 15" id="KW-0256">Endoplasmic reticulum</keyword>
<evidence type="ECO:0000256" key="3">
    <source>
        <dbReference type="ARBA" id="ARBA00007222"/>
    </source>
</evidence>
<keyword evidence="19" id="KW-1185">Reference proteome</keyword>
<comment type="subcellular location">
    <subcellularLocation>
        <location evidence="1 15">Endoplasmic reticulum membrane</location>
        <topology evidence="1 15">Multi-pass membrane protein</topology>
    </subcellularLocation>
</comment>
<evidence type="ECO:0000256" key="8">
    <source>
        <dbReference type="ARBA" id="ARBA00022737"/>
    </source>
</evidence>
<comment type="catalytic activity">
    <reaction evidence="14 15">
        <text>a di-trans,poly-cis-dolichyl beta-D-mannosyl phosphate + L-seryl-[protein] = 3-O-(alpha-D-mannosyl)-L-seryl-[protein] + a di-trans,poly-cis-dolichyl phosphate + H(+)</text>
        <dbReference type="Rhea" id="RHEA:17377"/>
        <dbReference type="Rhea" id="RHEA-COMP:9863"/>
        <dbReference type="Rhea" id="RHEA-COMP:13546"/>
        <dbReference type="Rhea" id="RHEA-COMP:19498"/>
        <dbReference type="Rhea" id="RHEA-COMP:19501"/>
        <dbReference type="ChEBI" id="CHEBI:15378"/>
        <dbReference type="ChEBI" id="CHEBI:29999"/>
        <dbReference type="ChEBI" id="CHEBI:57683"/>
        <dbReference type="ChEBI" id="CHEBI:58211"/>
        <dbReference type="ChEBI" id="CHEBI:137321"/>
        <dbReference type="EC" id="2.4.1.109"/>
    </reaction>
</comment>
<evidence type="ECO:0000256" key="9">
    <source>
        <dbReference type="ARBA" id="ARBA00022824"/>
    </source>
</evidence>
<feature type="domain" description="MIR" evidence="17">
    <location>
        <begin position="305"/>
        <end position="365"/>
    </location>
</feature>
<comment type="caution">
    <text evidence="18">The sequence shown here is derived from an EMBL/GenBank/DDBJ whole genome shotgun (WGS) entry which is preliminary data.</text>
</comment>
<dbReference type="EMBL" id="LAVV01005453">
    <property type="protein sequence ID" value="KNZ60851.1"/>
    <property type="molecule type" value="Genomic_DNA"/>
</dbReference>
<keyword evidence="6 15" id="KW-0808">Transferase</keyword>
<feature type="transmembrane region" description="Helical" evidence="15">
    <location>
        <begin position="180"/>
        <end position="202"/>
    </location>
</feature>
<evidence type="ECO:0000256" key="15">
    <source>
        <dbReference type="RuleBase" id="RU367007"/>
    </source>
</evidence>
<feature type="transmembrane region" description="Helical" evidence="15">
    <location>
        <begin position="571"/>
        <end position="592"/>
    </location>
</feature>
<dbReference type="InterPro" id="IPR016093">
    <property type="entry name" value="MIR_motif"/>
</dbReference>
<dbReference type="InterPro" id="IPR003342">
    <property type="entry name" value="ArnT-like_N"/>
</dbReference>
<dbReference type="VEuPathDB" id="FungiDB:VP01_1490g2"/>
<dbReference type="Pfam" id="PF02366">
    <property type="entry name" value="PMT"/>
    <property type="match status" value="1"/>
</dbReference>